<evidence type="ECO:0000256" key="20">
    <source>
        <dbReference type="ARBA" id="ARBA00023136"/>
    </source>
</evidence>
<comment type="caution">
    <text evidence="33">The sequence shown here is derived from an EMBL/GenBank/DDBJ whole genome shotgun (WGS) entry which is preliminary data.</text>
</comment>
<evidence type="ECO:0000256" key="21">
    <source>
        <dbReference type="ARBA" id="ARBA00023157"/>
    </source>
</evidence>
<keyword evidence="19" id="KW-0443">Lipid metabolism</keyword>
<dbReference type="PRINTS" id="PR01254">
    <property type="entry name" value="PGNDSYNTHASE"/>
</dbReference>
<dbReference type="SUPFAM" id="SSF50814">
    <property type="entry name" value="Lipocalins"/>
    <property type="match status" value="2"/>
</dbReference>
<name>A0AAW1AR21_CROAD</name>
<evidence type="ECO:0000256" key="8">
    <source>
        <dbReference type="ARBA" id="ARBA00022448"/>
    </source>
</evidence>
<evidence type="ECO:0000313" key="34">
    <source>
        <dbReference type="Proteomes" id="UP001474421"/>
    </source>
</evidence>
<evidence type="ECO:0000256" key="13">
    <source>
        <dbReference type="ARBA" id="ARBA00022585"/>
    </source>
</evidence>
<dbReference type="PANTHER" id="PTHR11430">
    <property type="entry name" value="LIPOCALIN"/>
    <property type="match status" value="1"/>
</dbReference>
<keyword evidence="10" id="KW-0644">Prostaglandin metabolism</keyword>
<dbReference type="Gene3D" id="2.40.128.20">
    <property type="match status" value="2"/>
</dbReference>
<comment type="similarity">
    <text evidence="6">Belongs to the calycin superfamily. Lipocalin family.</text>
</comment>
<evidence type="ECO:0000256" key="4">
    <source>
        <dbReference type="ARBA" id="ARBA00004556"/>
    </source>
</evidence>
<evidence type="ECO:0000256" key="29">
    <source>
        <dbReference type="ARBA" id="ARBA00030654"/>
    </source>
</evidence>
<evidence type="ECO:0000256" key="7">
    <source>
        <dbReference type="ARBA" id="ARBA00011245"/>
    </source>
</evidence>
<evidence type="ECO:0000256" key="24">
    <source>
        <dbReference type="ARBA" id="ARBA00023235"/>
    </source>
</evidence>
<evidence type="ECO:0000256" key="23">
    <source>
        <dbReference type="ARBA" id="ARBA00023180"/>
    </source>
</evidence>
<keyword evidence="12" id="KW-0964">Secreted</keyword>
<evidence type="ECO:0000256" key="31">
    <source>
        <dbReference type="ARBA" id="ARBA00032350"/>
    </source>
</evidence>
<dbReference type="PRINTS" id="PR00179">
    <property type="entry name" value="LIPOCALIN"/>
</dbReference>
<keyword evidence="25" id="KW-0539">Nucleus</keyword>
<dbReference type="AlphaFoldDB" id="A0AAW1AR21"/>
<dbReference type="Proteomes" id="UP001474421">
    <property type="component" value="Unassembled WGS sequence"/>
</dbReference>
<evidence type="ECO:0000256" key="5">
    <source>
        <dbReference type="ARBA" id="ARBA00004613"/>
    </source>
</evidence>
<evidence type="ECO:0000256" key="10">
    <source>
        <dbReference type="ARBA" id="ARBA00022501"/>
    </source>
</evidence>
<proteinExistence type="inferred from homology"/>
<keyword evidence="23" id="KW-0325">Glycoprotein</keyword>
<dbReference type="InterPro" id="IPR022272">
    <property type="entry name" value="Lipocalin_CS"/>
</dbReference>
<keyword evidence="13" id="KW-0643">Prostaglandin biosynthesis</keyword>
<evidence type="ECO:0000256" key="1">
    <source>
        <dbReference type="ARBA" id="ARBA00004126"/>
    </source>
</evidence>
<dbReference type="Pfam" id="PF00061">
    <property type="entry name" value="Lipocalin"/>
    <property type="match status" value="2"/>
</dbReference>
<reference evidence="33 34" key="1">
    <citation type="journal article" date="2024" name="Proc. Natl. Acad. Sci. U.S.A.">
        <title>The genetic regulatory architecture and epigenomic basis for age-related changes in rattlesnake venom.</title>
        <authorList>
            <person name="Hogan M.P."/>
            <person name="Holding M.L."/>
            <person name="Nystrom G.S."/>
            <person name="Colston T.J."/>
            <person name="Bartlett D.A."/>
            <person name="Mason A.J."/>
            <person name="Ellsworth S.A."/>
            <person name="Rautsaw R.M."/>
            <person name="Lawrence K.C."/>
            <person name="Strickland J.L."/>
            <person name="He B."/>
            <person name="Fraser P."/>
            <person name="Margres M.J."/>
            <person name="Gilbert D.M."/>
            <person name="Gibbs H.L."/>
            <person name="Parkinson C.L."/>
            <person name="Rokyta D.R."/>
        </authorList>
    </citation>
    <scope>NUCLEOTIDE SEQUENCE [LARGE SCALE GENOMIC DNA]</scope>
    <source>
        <strain evidence="33">DRR0105</strain>
    </source>
</reference>
<evidence type="ECO:0000256" key="19">
    <source>
        <dbReference type="ARBA" id="ARBA00023098"/>
    </source>
</evidence>
<evidence type="ECO:0000256" key="2">
    <source>
        <dbReference type="ARBA" id="ARBA00004427"/>
    </source>
</evidence>
<accession>A0AAW1AR21</accession>
<keyword evidence="9" id="KW-0963">Cytoplasm</keyword>
<keyword evidence="11" id="KW-0444">Lipid biosynthesis</keyword>
<evidence type="ECO:0000256" key="6">
    <source>
        <dbReference type="ARBA" id="ARBA00006889"/>
    </source>
</evidence>
<comment type="subunit">
    <text evidence="7">Monomer.</text>
</comment>
<evidence type="ECO:0000256" key="17">
    <source>
        <dbReference type="ARBA" id="ARBA00022832"/>
    </source>
</evidence>
<evidence type="ECO:0000259" key="32">
    <source>
        <dbReference type="Pfam" id="PF00061"/>
    </source>
</evidence>
<evidence type="ECO:0000256" key="3">
    <source>
        <dbReference type="ARBA" id="ARBA00004555"/>
    </source>
</evidence>
<sequence length="448" mass="49940">MLAQLGPTEQSRGPSCLFCFHAFGLHHSAGREGGGRQGPASSTGLPLDLLLGWPVYIAGCPGFWQTVPGEEAFAETPLQAEPQNFSMWAQPAALLALLCLLQVGAEMPVQADFQQEQFTGTWYSIGLASNSRWFKEKRQVIKMCTTVVTPTEDGNLDIVSTYPKLDQCETKRTRFFQTEEPGRFTYTSPWSGSAHNIRVLETNYDEFALLGDTITKGADTFTMVTLYGRQRQLRPELLAKKTSSSCPGLICAWEKLPSFWLPPPRRPTSMKAALLSLATFCMFGVQADVEVDPNFDLKRFAGKWHVQALASTDPMLQSLKDIITTPAARIVPLPNGNLEIETYYLLGENCEGMKGTYTKTEQPGHFTASDEKGQKDLWVMANDANFAIVYVQWEMKEMPSSRSLQLYSKDPKRSKNMDQFKAYCQKMGLMGELVVPPLSDKCFKQISG</sequence>
<evidence type="ECO:0000256" key="25">
    <source>
        <dbReference type="ARBA" id="ARBA00023242"/>
    </source>
</evidence>
<evidence type="ECO:0000256" key="26">
    <source>
        <dbReference type="ARBA" id="ARBA00023698"/>
    </source>
</evidence>
<evidence type="ECO:0000256" key="12">
    <source>
        <dbReference type="ARBA" id="ARBA00022525"/>
    </source>
</evidence>
<keyword evidence="8" id="KW-0813">Transport</keyword>
<comment type="catalytic activity">
    <reaction evidence="26">
        <text>prostaglandin H2 = prostaglandin D2</text>
        <dbReference type="Rhea" id="RHEA:10600"/>
        <dbReference type="ChEBI" id="CHEBI:57405"/>
        <dbReference type="ChEBI" id="CHEBI:57406"/>
        <dbReference type="EC" id="5.3.99.2"/>
    </reaction>
</comment>
<evidence type="ECO:0000256" key="18">
    <source>
        <dbReference type="ARBA" id="ARBA00023034"/>
    </source>
</evidence>
<evidence type="ECO:0000256" key="16">
    <source>
        <dbReference type="ARBA" id="ARBA00022824"/>
    </source>
</evidence>
<gene>
    <name evidence="33" type="ORF">NXF25_017079</name>
</gene>
<organism evidence="33 34">
    <name type="scientific">Crotalus adamanteus</name>
    <name type="common">Eastern diamondback rattlesnake</name>
    <dbReference type="NCBI Taxonomy" id="8729"/>
    <lineage>
        <taxon>Eukaryota</taxon>
        <taxon>Metazoa</taxon>
        <taxon>Chordata</taxon>
        <taxon>Craniata</taxon>
        <taxon>Vertebrata</taxon>
        <taxon>Euteleostomi</taxon>
        <taxon>Lepidosauria</taxon>
        <taxon>Squamata</taxon>
        <taxon>Bifurcata</taxon>
        <taxon>Unidentata</taxon>
        <taxon>Episquamata</taxon>
        <taxon>Toxicofera</taxon>
        <taxon>Serpentes</taxon>
        <taxon>Colubroidea</taxon>
        <taxon>Viperidae</taxon>
        <taxon>Crotalinae</taxon>
        <taxon>Crotalus</taxon>
    </lineage>
</organism>
<evidence type="ECO:0000313" key="33">
    <source>
        <dbReference type="EMBL" id="KAK9392235.1"/>
    </source>
</evidence>
<feature type="domain" description="Lipocalin/cytosolic fatty-acid binding" evidence="32">
    <location>
        <begin position="119"/>
        <end position="239"/>
    </location>
</feature>
<evidence type="ECO:0000256" key="14">
    <source>
        <dbReference type="ARBA" id="ARBA00022675"/>
    </source>
</evidence>
<keyword evidence="22" id="KW-0275">Fatty acid biosynthesis</keyword>
<dbReference type="GO" id="GO:0036094">
    <property type="term" value="F:small molecule binding"/>
    <property type="evidence" value="ECO:0007669"/>
    <property type="project" value="InterPro"/>
</dbReference>
<evidence type="ECO:0000256" key="15">
    <source>
        <dbReference type="ARBA" id="ARBA00022729"/>
    </source>
</evidence>
<keyword evidence="15" id="KW-0732">Signal</keyword>
<dbReference type="EMBL" id="JAOTOJ010000016">
    <property type="protein sequence ID" value="KAK9392235.1"/>
    <property type="molecule type" value="Genomic_DNA"/>
</dbReference>
<protein>
    <recommendedName>
        <fullName evidence="28">Prostaglandin-H2 D-isomerase</fullName>
        <ecNumber evidence="27">5.3.99.2</ecNumber>
    </recommendedName>
    <alternativeName>
        <fullName evidence="31">Glutathione-independent PGD synthase</fullName>
    </alternativeName>
    <alternativeName>
        <fullName evidence="30">Lipocalin-type prostaglandin-D synthase</fullName>
    </alternativeName>
    <alternativeName>
        <fullName evidence="29">Prostaglandin-D2 synthase</fullName>
    </alternativeName>
</protein>
<keyword evidence="14" id="KW-0467">Mast cell degranulation</keyword>
<evidence type="ECO:0000256" key="9">
    <source>
        <dbReference type="ARBA" id="ARBA00022490"/>
    </source>
</evidence>
<evidence type="ECO:0000256" key="28">
    <source>
        <dbReference type="ARBA" id="ARBA00023891"/>
    </source>
</evidence>
<evidence type="ECO:0000256" key="11">
    <source>
        <dbReference type="ARBA" id="ARBA00022516"/>
    </source>
</evidence>
<comment type="subcellular location">
    <subcellularLocation>
        <location evidence="4">Cytoplasm</location>
        <location evidence="4">Perinuclear region</location>
    </subcellularLocation>
    <subcellularLocation>
        <location evidence="3">Golgi apparatus</location>
    </subcellularLocation>
    <subcellularLocation>
        <location evidence="1">Nucleus membrane</location>
    </subcellularLocation>
    <subcellularLocation>
        <location evidence="2">Rough endoplasmic reticulum</location>
    </subcellularLocation>
    <subcellularLocation>
        <location evidence="5">Secreted</location>
    </subcellularLocation>
</comment>
<evidence type="ECO:0000256" key="30">
    <source>
        <dbReference type="ARBA" id="ARBA00031917"/>
    </source>
</evidence>
<dbReference type="PROSITE" id="PS00213">
    <property type="entry name" value="LIPOCALIN"/>
    <property type="match status" value="1"/>
</dbReference>
<evidence type="ECO:0000256" key="22">
    <source>
        <dbReference type="ARBA" id="ARBA00023160"/>
    </source>
</evidence>
<keyword evidence="17" id="KW-0276">Fatty acid metabolism</keyword>
<keyword evidence="34" id="KW-1185">Reference proteome</keyword>
<dbReference type="InterPro" id="IPR000566">
    <property type="entry name" value="Lipocln_cytosolic_FA-bd_dom"/>
</dbReference>
<dbReference type="InterPro" id="IPR002345">
    <property type="entry name" value="Lipocalin"/>
</dbReference>
<evidence type="ECO:0000256" key="27">
    <source>
        <dbReference type="ARBA" id="ARBA00023799"/>
    </source>
</evidence>
<dbReference type="EC" id="5.3.99.2" evidence="27"/>
<dbReference type="PANTHER" id="PTHR11430:SF86">
    <property type="entry name" value="PROSTAGLANDIN-H2 D-ISOMERASE"/>
    <property type="match status" value="1"/>
</dbReference>
<keyword evidence="16" id="KW-0256">Endoplasmic reticulum</keyword>
<feature type="domain" description="Lipocalin/cytosolic fatty-acid binding" evidence="32">
    <location>
        <begin position="301"/>
        <end position="431"/>
    </location>
</feature>
<dbReference type="InterPro" id="IPR012674">
    <property type="entry name" value="Calycin"/>
</dbReference>
<keyword evidence="24" id="KW-0413">Isomerase</keyword>
<keyword evidence="21" id="KW-1015">Disulfide bond</keyword>
<keyword evidence="18" id="KW-0333">Golgi apparatus</keyword>
<keyword evidence="20" id="KW-0472">Membrane</keyword>